<name>A0A939DPF9_9ALTE</name>
<dbReference type="EC" id="2.7.7.60" evidence="7"/>
<evidence type="ECO:0000256" key="7">
    <source>
        <dbReference type="HAMAP-Rule" id="MF_00108"/>
    </source>
</evidence>
<feature type="site" description="Positions MEP for the nucleophilic attack" evidence="7">
    <location>
        <position position="211"/>
    </location>
</feature>
<dbReference type="PANTHER" id="PTHR32125">
    <property type="entry name" value="2-C-METHYL-D-ERYTHRITOL 4-PHOSPHATE CYTIDYLYLTRANSFERASE, CHLOROPLASTIC"/>
    <property type="match status" value="1"/>
</dbReference>
<evidence type="ECO:0000256" key="1">
    <source>
        <dbReference type="ARBA" id="ARBA00001282"/>
    </source>
</evidence>
<proteinExistence type="inferred from homology"/>
<sequence>MPPSTKQYSVVVPAAGVGARMQNRVPKQYLKIAGKTLLEHCLENLIRHPAIKQVILALHPQDPYFEQLPLAGEPWLQRVEGGAERADSVLAGLEALDNDDWVLVHDAARPCLPHQDLDTLLALARGATGGILAIPVRDTMKRGDGHNLVLRTESREGLWHALTPQFFPLPQLKDALRRALQASVRITDEASAIEWAGGKVNLVPGSPCNIKVTQPDDLILAEFYLTRMHDA</sequence>
<dbReference type="GO" id="GO:0050518">
    <property type="term" value="F:2-C-methyl-D-erythritol 4-phosphate cytidylyltransferase activity"/>
    <property type="evidence" value="ECO:0007669"/>
    <property type="project" value="UniProtKB-UniRule"/>
</dbReference>
<gene>
    <name evidence="7 8" type="primary">ispD</name>
    <name evidence="8" type="ORF">J0A66_15040</name>
</gene>
<comment type="function">
    <text evidence="7">Catalyzes the formation of 4-diphosphocytidyl-2-C-methyl-D-erythritol from CTP and 2-C-methyl-D-erythritol 4-phosphate (MEP).</text>
</comment>
<protein>
    <recommendedName>
        <fullName evidence="7">2-C-methyl-D-erythritol 4-phosphate cytidylyltransferase</fullName>
        <ecNumber evidence="7">2.7.7.60</ecNumber>
    </recommendedName>
    <alternativeName>
        <fullName evidence="7">4-diphosphocytidyl-2C-methyl-D-erythritol synthase</fullName>
    </alternativeName>
    <alternativeName>
        <fullName evidence="7">MEP cytidylyltransferase</fullName>
        <shortName evidence="7">MCT</shortName>
    </alternativeName>
</protein>
<comment type="catalytic activity">
    <reaction evidence="1 7">
        <text>2-C-methyl-D-erythritol 4-phosphate + CTP + H(+) = 4-CDP-2-C-methyl-D-erythritol + diphosphate</text>
        <dbReference type="Rhea" id="RHEA:13429"/>
        <dbReference type="ChEBI" id="CHEBI:15378"/>
        <dbReference type="ChEBI" id="CHEBI:33019"/>
        <dbReference type="ChEBI" id="CHEBI:37563"/>
        <dbReference type="ChEBI" id="CHEBI:57823"/>
        <dbReference type="ChEBI" id="CHEBI:58262"/>
        <dbReference type="EC" id="2.7.7.60"/>
    </reaction>
</comment>
<evidence type="ECO:0000313" key="8">
    <source>
        <dbReference type="EMBL" id="MBN7826549.1"/>
    </source>
</evidence>
<dbReference type="InterPro" id="IPR001228">
    <property type="entry name" value="IspD"/>
</dbReference>
<keyword evidence="4 7" id="KW-0808">Transferase</keyword>
<dbReference type="SUPFAM" id="SSF53448">
    <property type="entry name" value="Nucleotide-diphospho-sugar transferases"/>
    <property type="match status" value="1"/>
</dbReference>
<keyword evidence="6 7" id="KW-0414">Isoprene biosynthesis</keyword>
<keyword evidence="9" id="KW-1185">Reference proteome</keyword>
<dbReference type="PANTHER" id="PTHR32125:SF4">
    <property type="entry name" value="2-C-METHYL-D-ERYTHRITOL 4-PHOSPHATE CYTIDYLYLTRANSFERASE, CHLOROPLASTIC"/>
    <property type="match status" value="1"/>
</dbReference>
<feature type="site" description="Transition state stabilizer" evidence="7">
    <location>
        <position position="20"/>
    </location>
</feature>
<dbReference type="Pfam" id="PF01128">
    <property type="entry name" value="IspD"/>
    <property type="match status" value="1"/>
</dbReference>
<comment type="pathway">
    <text evidence="2 7">Isoprenoid biosynthesis; isopentenyl diphosphate biosynthesis via DXP pathway; isopentenyl diphosphate from 1-deoxy-D-xylulose 5-phosphate: step 2/6.</text>
</comment>
<dbReference type="InterPro" id="IPR018294">
    <property type="entry name" value="ISPD_synthase_CS"/>
</dbReference>
<feature type="site" description="Transition state stabilizer" evidence="7">
    <location>
        <position position="27"/>
    </location>
</feature>
<dbReference type="InterPro" id="IPR034683">
    <property type="entry name" value="IspD/TarI"/>
</dbReference>
<reference evidence="8" key="1">
    <citation type="submission" date="2021-03" db="EMBL/GenBank/DDBJ databases">
        <title>novel species isolated from a fishpond in China.</title>
        <authorList>
            <person name="Lu H."/>
            <person name="Cai Z."/>
        </authorList>
    </citation>
    <scope>NUCLEOTIDE SEQUENCE</scope>
    <source>
        <strain evidence="8">JCM 30855</strain>
    </source>
</reference>
<evidence type="ECO:0000256" key="5">
    <source>
        <dbReference type="ARBA" id="ARBA00022695"/>
    </source>
</evidence>
<organism evidence="8 9">
    <name type="scientific">Bowmanella dokdonensis</name>
    <dbReference type="NCBI Taxonomy" id="751969"/>
    <lineage>
        <taxon>Bacteria</taxon>
        <taxon>Pseudomonadati</taxon>
        <taxon>Pseudomonadota</taxon>
        <taxon>Gammaproteobacteria</taxon>
        <taxon>Alteromonadales</taxon>
        <taxon>Alteromonadaceae</taxon>
        <taxon>Bowmanella</taxon>
    </lineage>
</organism>
<dbReference type="EMBL" id="JAFKCV010000009">
    <property type="protein sequence ID" value="MBN7826549.1"/>
    <property type="molecule type" value="Genomic_DNA"/>
</dbReference>
<dbReference type="FunFam" id="3.90.550.10:FF:000003">
    <property type="entry name" value="2-C-methyl-D-erythritol 4-phosphate cytidylyltransferase"/>
    <property type="match status" value="1"/>
</dbReference>
<feature type="site" description="Positions MEP for the nucleophilic attack" evidence="7">
    <location>
        <position position="155"/>
    </location>
</feature>
<comment type="similarity">
    <text evidence="3 7">Belongs to the IspD/TarI cytidylyltransferase family. IspD subfamily.</text>
</comment>
<evidence type="ECO:0000256" key="6">
    <source>
        <dbReference type="ARBA" id="ARBA00023229"/>
    </source>
</evidence>
<dbReference type="RefSeq" id="WP_206574664.1">
    <property type="nucleotide sequence ID" value="NZ_JAFKCV010000009.1"/>
</dbReference>
<evidence type="ECO:0000256" key="2">
    <source>
        <dbReference type="ARBA" id="ARBA00004787"/>
    </source>
</evidence>
<evidence type="ECO:0000256" key="3">
    <source>
        <dbReference type="ARBA" id="ARBA00009789"/>
    </source>
</evidence>
<dbReference type="InterPro" id="IPR029044">
    <property type="entry name" value="Nucleotide-diphossugar_trans"/>
</dbReference>
<dbReference type="InterPro" id="IPR050088">
    <property type="entry name" value="IspD/TarI_cytidylyltransf_bact"/>
</dbReference>
<dbReference type="Gene3D" id="3.90.550.10">
    <property type="entry name" value="Spore Coat Polysaccharide Biosynthesis Protein SpsA, Chain A"/>
    <property type="match status" value="1"/>
</dbReference>
<dbReference type="PROSITE" id="PS01295">
    <property type="entry name" value="ISPD"/>
    <property type="match status" value="1"/>
</dbReference>
<evidence type="ECO:0000256" key="4">
    <source>
        <dbReference type="ARBA" id="ARBA00022679"/>
    </source>
</evidence>
<dbReference type="HAMAP" id="MF_00108">
    <property type="entry name" value="IspD"/>
    <property type="match status" value="1"/>
</dbReference>
<dbReference type="NCBIfam" id="TIGR00453">
    <property type="entry name" value="ispD"/>
    <property type="match status" value="1"/>
</dbReference>
<dbReference type="Proteomes" id="UP000664654">
    <property type="component" value="Unassembled WGS sequence"/>
</dbReference>
<comment type="caution">
    <text evidence="8">The sequence shown here is derived from an EMBL/GenBank/DDBJ whole genome shotgun (WGS) entry which is preliminary data.</text>
</comment>
<dbReference type="CDD" id="cd02516">
    <property type="entry name" value="CDP-ME_synthetase"/>
    <property type="match status" value="1"/>
</dbReference>
<accession>A0A939DPF9</accession>
<dbReference type="GO" id="GO:0019288">
    <property type="term" value="P:isopentenyl diphosphate biosynthetic process, methylerythritol 4-phosphate pathway"/>
    <property type="evidence" value="ECO:0007669"/>
    <property type="project" value="UniProtKB-UniRule"/>
</dbReference>
<keyword evidence="5 7" id="KW-0548">Nucleotidyltransferase</keyword>
<evidence type="ECO:0000313" key="9">
    <source>
        <dbReference type="Proteomes" id="UP000664654"/>
    </source>
</evidence>
<dbReference type="AlphaFoldDB" id="A0A939DPF9"/>